<dbReference type="Proteomes" id="UP000601768">
    <property type="component" value="Unassembled WGS sequence"/>
</dbReference>
<dbReference type="PANTHER" id="PTHR12788">
    <property type="entry name" value="PROTEIN-TYROSINE SULFOTRANSFERASE 2"/>
    <property type="match status" value="1"/>
</dbReference>
<proteinExistence type="predicted"/>
<sequence length="581" mass="68247">MEQNTKLVKVFKLLESNKAKQALTSVKKLNANKSTKTYYSLIAEALCHIELNNISFGNSQLNELIQYANSEATLDFVCQNIYHAFRKINRFELAVEYLLFGLERIRSEKAIKIKWLLANCYLETGENKKAINLYKKLMVYKPYTVRSLKNLIAIGVTLSDFSFVQHHLRLMQGHIEQLNVDDLKLLIDRCELFLDDDIEPLLRVASSRGVNNSFILYMRARSVFKSGDASKTLTILQKIEPQHIDTFHLKLGFLSLKGKSYLALDDIDNAFSCFEQMNNQMASTFPDNWKSRDYLPKLRKLGSIPQRGPSKPFSFKLCFLVGFPRSGTTLLEHVLDSHSQVFALGEKVTIDAVIDKIIKDGYQYPEDLPKLSDDYLDELRQHYVDNISKYLGDSELSDYEVVLDKNPQLLMKLPLILMLFPDARILLAIRHPLDCIISCFQQNFHFRRNLAYFTDWESSFVRYRDVFDNYMIYRQQWQWNEHRVFYEQLTQNFEEQIGQIFEFLGIEMQRDEIMQYSQKSQKKIITTPSINQVKKGIYSNRSFNWEKHVNYIAPYWHEVKHHIEYFGYSTYQIEESIENSM</sequence>
<dbReference type="PANTHER" id="PTHR12788:SF10">
    <property type="entry name" value="PROTEIN-TYROSINE SULFOTRANSFERASE"/>
    <property type="match status" value="1"/>
</dbReference>
<dbReference type="AlphaFoldDB" id="A0A8J6M0M2"/>
<dbReference type="SUPFAM" id="SSF48452">
    <property type="entry name" value="TPR-like"/>
    <property type="match status" value="1"/>
</dbReference>
<evidence type="ECO:0000313" key="3">
    <source>
        <dbReference type="EMBL" id="MBC3764932.1"/>
    </source>
</evidence>
<dbReference type="InterPro" id="IPR019734">
    <property type="entry name" value="TPR_rpt"/>
</dbReference>
<reference evidence="3" key="2">
    <citation type="submission" date="2020-08" db="EMBL/GenBank/DDBJ databases">
        <authorList>
            <person name="Lai Q."/>
        </authorList>
    </citation>
    <scope>NUCLEOTIDE SEQUENCE</scope>
    <source>
        <strain evidence="3">S27-2</strain>
    </source>
</reference>
<dbReference type="EMBL" id="JACNEP010000002">
    <property type="protein sequence ID" value="MBC3764932.1"/>
    <property type="molecule type" value="Genomic_DNA"/>
</dbReference>
<dbReference type="Gene3D" id="1.25.40.10">
    <property type="entry name" value="Tetratricopeptide repeat domain"/>
    <property type="match status" value="1"/>
</dbReference>
<name>A0A8J6M0M2_9ALTE</name>
<gene>
    <name evidence="3" type="ORF">H8B19_03525</name>
</gene>
<evidence type="ECO:0000313" key="4">
    <source>
        <dbReference type="Proteomes" id="UP000601768"/>
    </source>
</evidence>
<organism evidence="3 4">
    <name type="scientific">Neptunicella marina</name>
    <dbReference type="NCBI Taxonomy" id="2125989"/>
    <lineage>
        <taxon>Bacteria</taxon>
        <taxon>Pseudomonadati</taxon>
        <taxon>Pseudomonadota</taxon>
        <taxon>Gammaproteobacteria</taxon>
        <taxon>Alteromonadales</taxon>
        <taxon>Alteromonadaceae</taxon>
        <taxon>Neptunicella</taxon>
    </lineage>
</organism>
<dbReference type="InterPro" id="IPR011990">
    <property type="entry name" value="TPR-like_helical_dom_sf"/>
</dbReference>
<dbReference type="PROSITE" id="PS50005">
    <property type="entry name" value="TPR"/>
    <property type="match status" value="1"/>
</dbReference>
<comment type="caution">
    <text evidence="3">The sequence shown here is derived from an EMBL/GenBank/DDBJ whole genome shotgun (WGS) entry which is preliminary data.</text>
</comment>
<evidence type="ECO:0000256" key="1">
    <source>
        <dbReference type="ARBA" id="ARBA00022679"/>
    </source>
</evidence>
<dbReference type="InterPro" id="IPR026634">
    <property type="entry name" value="TPST-like"/>
</dbReference>
<dbReference type="InterPro" id="IPR027417">
    <property type="entry name" value="P-loop_NTPase"/>
</dbReference>
<dbReference type="RefSeq" id="WP_186505399.1">
    <property type="nucleotide sequence ID" value="NZ_JACNEP010000002.1"/>
</dbReference>
<keyword evidence="1" id="KW-0808">Transferase</keyword>
<keyword evidence="2" id="KW-0802">TPR repeat</keyword>
<evidence type="ECO:0000256" key="2">
    <source>
        <dbReference type="PROSITE-ProRule" id="PRU00339"/>
    </source>
</evidence>
<feature type="repeat" description="TPR" evidence="2">
    <location>
        <begin position="111"/>
        <end position="144"/>
    </location>
</feature>
<reference evidence="3" key="1">
    <citation type="journal article" date="2018" name="Int. J. Syst. Evol. Microbiol.">
        <title>Neptunicella marina gen. nov., sp. nov., isolated from surface seawater.</title>
        <authorList>
            <person name="Liu X."/>
            <person name="Lai Q."/>
            <person name="Du Y."/>
            <person name="Zhang X."/>
            <person name="Liu Z."/>
            <person name="Sun F."/>
            <person name="Shao Z."/>
        </authorList>
    </citation>
    <scope>NUCLEOTIDE SEQUENCE</scope>
    <source>
        <strain evidence="3">S27-2</strain>
    </source>
</reference>
<dbReference type="GO" id="GO:0008476">
    <property type="term" value="F:protein-tyrosine sulfotransferase activity"/>
    <property type="evidence" value="ECO:0007669"/>
    <property type="project" value="InterPro"/>
</dbReference>
<dbReference type="Gene3D" id="3.40.50.300">
    <property type="entry name" value="P-loop containing nucleotide triphosphate hydrolases"/>
    <property type="match status" value="1"/>
</dbReference>
<dbReference type="SUPFAM" id="SSF52540">
    <property type="entry name" value="P-loop containing nucleoside triphosphate hydrolases"/>
    <property type="match status" value="1"/>
</dbReference>
<protein>
    <submittedName>
        <fullName evidence="3">Sulfotransferase</fullName>
    </submittedName>
</protein>
<keyword evidence="4" id="KW-1185">Reference proteome</keyword>
<accession>A0A8J6M0M2</accession>
<dbReference type="Pfam" id="PF13469">
    <property type="entry name" value="Sulfotransfer_3"/>
    <property type="match status" value="1"/>
</dbReference>